<feature type="domain" description="Glucose-methanol-choline oxidoreductase C-terminal" evidence="17">
    <location>
        <begin position="551"/>
        <end position="609"/>
    </location>
</feature>
<keyword evidence="9" id="KW-0753">Steroid metabolism</keyword>
<dbReference type="InterPro" id="IPR052542">
    <property type="entry name" value="Cholesterol_Oxidase"/>
</dbReference>
<evidence type="ECO:0000256" key="9">
    <source>
        <dbReference type="ARBA" id="ARBA00023221"/>
    </source>
</evidence>
<keyword evidence="6" id="KW-0560">Oxidoreductase</keyword>
<keyword evidence="4" id="KW-0285">Flavoprotein</keyword>
<keyword evidence="19" id="KW-1185">Reference proteome</keyword>
<dbReference type="GO" id="GO:0050660">
    <property type="term" value="F:flavin adenine dinucleotide binding"/>
    <property type="evidence" value="ECO:0007669"/>
    <property type="project" value="InterPro"/>
</dbReference>
<dbReference type="Pfam" id="PF05199">
    <property type="entry name" value="GMC_oxred_C"/>
    <property type="match status" value="1"/>
</dbReference>
<feature type="domain" description="Glucose-methanol-choline oxidoreductase N-terminal" evidence="16">
    <location>
        <begin position="278"/>
        <end position="376"/>
    </location>
</feature>
<evidence type="ECO:0000256" key="11">
    <source>
        <dbReference type="ARBA" id="ARBA00038856"/>
    </source>
</evidence>
<name>A0A545T8Z7_9GAMM</name>
<evidence type="ECO:0000313" key="19">
    <source>
        <dbReference type="Proteomes" id="UP000317839"/>
    </source>
</evidence>
<evidence type="ECO:0000256" key="14">
    <source>
        <dbReference type="ARBA" id="ARBA00049744"/>
    </source>
</evidence>
<evidence type="ECO:0000256" key="2">
    <source>
        <dbReference type="ARBA" id="ARBA00010790"/>
    </source>
</evidence>
<dbReference type="Gene3D" id="3.50.50.60">
    <property type="entry name" value="FAD/NAD(P)-binding domain"/>
    <property type="match status" value="1"/>
</dbReference>
<gene>
    <name evidence="18" type="ORF">FLL45_12550</name>
</gene>
<accession>A0A545T8Z7</accession>
<evidence type="ECO:0000256" key="5">
    <source>
        <dbReference type="ARBA" id="ARBA00022827"/>
    </source>
</evidence>
<dbReference type="Proteomes" id="UP000317839">
    <property type="component" value="Unassembled WGS sequence"/>
</dbReference>
<dbReference type="PANTHER" id="PTHR47470:SF1">
    <property type="entry name" value="FAD-DEPENDENT OXIDOREDUCTASE 2 FAD BINDING DOMAIN-CONTAINING PROTEIN"/>
    <property type="match status" value="1"/>
</dbReference>
<evidence type="ECO:0000256" key="4">
    <source>
        <dbReference type="ARBA" id="ARBA00022630"/>
    </source>
</evidence>
<evidence type="ECO:0000256" key="1">
    <source>
        <dbReference type="ARBA" id="ARBA00001974"/>
    </source>
</evidence>
<dbReference type="RefSeq" id="WP_142942404.1">
    <property type="nucleotide sequence ID" value="NZ_VIKR01000003.1"/>
</dbReference>
<evidence type="ECO:0000313" key="18">
    <source>
        <dbReference type="EMBL" id="TQV73696.1"/>
    </source>
</evidence>
<keyword evidence="3" id="KW-0153">Cholesterol metabolism</keyword>
<dbReference type="Pfam" id="PF00732">
    <property type="entry name" value="GMC_oxred_N"/>
    <property type="match status" value="1"/>
</dbReference>
<comment type="caution">
    <text evidence="18">The sequence shown here is derived from an EMBL/GenBank/DDBJ whole genome shotgun (WGS) entry which is preliminary data.</text>
</comment>
<evidence type="ECO:0000256" key="6">
    <source>
        <dbReference type="ARBA" id="ARBA00023002"/>
    </source>
</evidence>
<dbReference type="InterPro" id="IPR007867">
    <property type="entry name" value="GMC_OxRtase_C"/>
</dbReference>
<dbReference type="AlphaFoldDB" id="A0A545T8Z7"/>
<comment type="pathway">
    <text evidence="12">Steroid metabolism; cholesterol degradation.</text>
</comment>
<evidence type="ECO:0000259" key="17">
    <source>
        <dbReference type="Pfam" id="PF05199"/>
    </source>
</evidence>
<dbReference type="InterPro" id="IPR036188">
    <property type="entry name" value="FAD/NAD-bd_sf"/>
</dbReference>
<comment type="similarity">
    <text evidence="2">Belongs to the GMC oxidoreductase family.</text>
</comment>
<proteinExistence type="inferred from homology"/>
<keyword evidence="7" id="KW-0443">Lipid metabolism</keyword>
<dbReference type="EMBL" id="VIKR01000003">
    <property type="protein sequence ID" value="TQV73696.1"/>
    <property type="molecule type" value="Genomic_DNA"/>
</dbReference>
<evidence type="ECO:0000256" key="10">
    <source>
        <dbReference type="ARBA" id="ARBA00023235"/>
    </source>
</evidence>
<dbReference type="EC" id="5.3.3.1" evidence="11"/>
<dbReference type="OrthoDB" id="9787779at2"/>
<dbReference type="GO" id="GO:0008203">
    <property type="term" value="P:cholesterol metabolic process"/>
    <property type="evidence" value="ECO:0007669"/>
    <property type="project" value="UniProtKB-KW"/>
</dbReference>
<dbReference type="EC" id="1.1.3.6" evidence="13"/>
<keyword evidence="5" id="KW-0274">FAD</keyword>
<dbReference type="InterPro" id="IPR000172">
    <property type="entry name" value="GMC_OxRdtase_N"/>
</dbReference>
<keyword evidence="10" id="KW-0413">Isomerase</keyword>
<evidence type="ECO:0000256" key="8">
    <source>
        <dbReference type="ARBA" id="ARBA00023166"/>
    </source>
</evidence>
<evidence type="ECO:0000256" key="3">
    <source>
        <dbReference type="ARBA" id="ARBA00022548"/>
    </source>
</evidence>
<evidence type="ECO:0000256" key="15">
    <source>
        <dbReference type="ARBA" id="ARBA00049778"/>
    </source>
</evidence>
<sequence>MNNNDDQKNILGESHNDSYDIDKVATSNHQSDLKRRDFVGAMVGTIAAASMVSSTQAKGKTAEKNEEPLNIADFPLSIEEYDYEVVIVGSGFGGGVAAARASKRWPGKVLMVERGKRYGRNDFPRTFKELSNGFWRIPGDNVPRLFPLWGEQRGVFDFRSYDHMDTLVAAGYGGGSLIYGGGIIEPVSEDFDQTWPESIKRAKLKPYFELFKSCLGANQLPKTDEPERQLSRQALFETIASDAGKHRVDVDVGVFFGNDPANPTPAGTIDENRYGAEQTSCNYCGECIVGCNYQSKNSLDLNYLYVAENYFGMQVQTEHLVEKIVPLNELGEESKRADGRYGFHIYMVDLISKTAKRVKSQRVILAAGTYGSSEILFKNKKAYKTLPRVSDQLGQKYSGNGDFITLAWGSKVPTDVSRGPTIVQYIDHTSDQPIKAKQFIAEDMAIPLSILSDIVELTSPSYLVKRHLKQMLAKDDGNQDILVQVHVGLDNAAGEVSLNWFNGLRLNWPYYENMSLYEDIIEATKQAKRAIDAKQAIAFPTWTWPFRRNLTVHPLGGCVMADSSDEGVVSAALGERGRVFNYQNLFIADGSVIPSSLGANPAITIGALAEMIAEDITGIVPTKNLI</sequence>
<dbReference type="Gene3D" id="3.30.410.10">
    <property type="entry name" value="Cholesterol Oxidase, domain 2"/>
    <property type="match status" value="1"/>
</dbReference>
<dbReference type="PANTHER" id="PTHR47470">
    <property type="entry name" value="CHOLESTEROL OXIDASE"/>
    <property type="match status" value="1"/>
</dbReference>
<comment type="cofactor">
    <cofactor evidence="1">
        <name>FAD</name>
        <dbReference type="ChEBI" id="CHEBI:57692"/>
    </cofactor>
</comment>
<evidence type="ECO:0000259" key="16">
    <source>
        <dbReference type="Pfam" id="PF00732"/>
    </source>
</evidence>
<protein>
    <recommendedName>
        <fullName evidence="14">Cholesterol oxidase</fullName>
        <ecNumber evidence="13">1.1.3.6</ecNumber>
        <ecNumber evidence="11">5.3.3.1</ecNumber>
    </recommendedName>
    <alternativeName>
        <fullName evidence="15">Cholesterol isomerase</fullName>
    </alternativeName>
</protein>
<organism evidence="18 19">
    <name type="scientific">Aliikangiella marina</name>
    <dbReference type="NCBI Taxonomy" id="1712262"/>
    <lineage>
        <taxon>Bacteria</taxon>
        <taxon>Pseudomonadati</taxon>
        <taxon>Pseudomonadota</taxon>
        <taxon>Gammaproteobacteria</taxon>
        <taxon>Oceanospirillales</taxon>
        <taxon>Pleioneaceae</taxon>
        <taxon>Aliikangiella</taxon>
    </lineage>
</organism>
<evidence type="ECO:0000256" key="13">
    <source>
        <dbReference type="ARBA" id="ARBA00049723"/>
    </source>
</evidence>
<keyword evidence="8" id="KW-1207">Sterol metabolism</keyword>
<evidence type="ECO:0000256" key="12">
    <source>
        <dbReference type="ARBA" id="ARBA00049645"/>
    </source>
</evidence>
<dbReference type="GO" id="GO:0016995">
    <property type="term" value="F:cholesterol oxidase activity"/>
    <property type="evidence" value="ECO:0007669"/>
    <property type="project" value="UniProtKB-EC"/>
</dbReference>
<reference evidence="18 19" key="1">
    <citation type="submission" date="2019-06" db="EMBL/GenBank/DDBJ databases">
        <title>Draft genome of Aliikangiella marina GYP-15.</title>
        <authorList>
            <person name="Wang G."/>
        </authorList>
    </citation>
    <scope>NUCLEOTIDE SEQUENCE [LARGE SCALE GENOMIC DNA]</scope>
    <source>
        <strain evidence="18 19">GYP-15</strain>
    </source>
</reference>
<dbReference type="GO" id="GO:0004769">
    <property type="term" value="F:steroid Delta-isomerase activity"/>
    <property type="evidence" value="ECO:0007669"/>
    <property type="project" value="UniProtKB-EC"/>
</dbReference>
<evidence type="ECO:0000256" key="7">
    <source>
        <dbReference type="ARBA" id="ARBA00023098"/>
    </source>
</evidence>
<dbReference type="SUPFAM" id="SSF51905">
    <property type="entry name" value="FAD/NAD(P)-binding domain"/>
    <property type="match status" value="1"/>
</dbReference>